<dbReference type="Proteomes" id="UP001174997">
    <property type="component" value="Unassembled WGS sequence"/>
</dbReference>
<accession>A0AA39YVE9</accession>
<proteinExistence type="predicted"/>
<feature type="non-terminal residue" evidence="2">
    <location>
        <position position="177"/>
    </location>
</feature>
<name>A0AA39YVE9_9PEZI</name>
<feature type="region of interest" description="Disordered" evidence="1">
    <location>
        <begin position="1"/>
        <end position="52"/>
    </location>
</feature>
<comment type="caution">
    <text evidence="2">The sequence shown here is derived from an EMBL/GenBank/DDBJ whole genome shotgun (WGS) entry which is preliminary data.</text>
</comment>
<evidence type="ECO:0000256" key="1">
    <source>
        <dbReference type="SAM" id="MobiDB-lite"/>
    </source>
</evidence>
<reference evidence="2" key="1">
    <citation type="submission" date="2023-06" db="EMBL/GenBank/DDBJ databases">
        <title>Genome-scale phylogeny and comparative genomics of the fungal order Sordariales.</title>
        <authorList>
            <consortium name="Lawrence Berkeley National Laboratory"/>
            <person name="Hensen N."/>
            <person name="Bonometti L."/>
            <person name="Westerberg I."/>
            <person name="Brannstrom I.O."/>
            <person name="Guillou S."/>
            <person name="Cros-Aarteil S."/>
            <person name="Calhoun S."/>
            <person name="Haridas S."/>
            <person name="Kuo A."/>
            <person name="Mondo S."/>
            <person name="Pangilinan J."/>
            <person name="Riley R."/>
            <person name="Labutti K."/>
            <person name="Andreopoulos B."/>
            <person name="Lipzen A."/>
            <person name="Chen C."/>
            <person name="Yanf M."/>
            <person name="Daum C."/>
            <person name="Ng V."/>
            <person name="Clum A."/>
            <person name="Steindorff A."/>
            <person name="Ohm R."/>
            <person name="Martin F."/>
            <person name="Silar P."/>
            <person name="Natvig D."/>
            <person name="Lalanne C."/>
            <person name="Gautier V."/>
            <person name="Ament-Velasquez S.L."/>
            <person name="Kruys A."/>
            <person name="Hutchinson M.I."/>
            <person name="Powell A.J."/>
            <person name="Barry K."/>
            <person name="Miller A.N."/>
            <person name="Grigoriev I.V."/>
            <person name="Debuchy R."/>
            <person name="Gladieux P."/>
            <person name="Thoren M.H."/>
            <person name="Johannesson H."/>
        </authorList>
    </citation>
    <scope>NUCLEOTIDE SEQUENCE</scope>
    <source>
        <strain evidence="2">CBS 307.81</strain>
    </source>
</reference>
<sequence>DNDDLPPHPDQINSPRPSPHRQPHQTKSVLKPRFPRLASQTPPKSSRVSFPPTEAKCIITSDPYTPTTIDTQTWFHALYDAGVRFACNNKRKPDPEDHEIKFPISNEEKELDLRLAYAQTTADKERSMSPQFLDREFYKKKCDWRMNRKNLRCGVGGMPRKERTELQRWLESWVERY</sequence>
<protein>
    <submittedName>
        <fullName evidence="2">Uncharacterized protein</fullName>
    </submittedName>
</protein>
<evidence type="ECO:0000313" key="3">
    <source>
        <dbReference type="Proteomes" id="UP001174997"/>
    </source>
</evidence>
<feature type="compositionally biased region" description="Polar residues" evidence="1">
    <location>
        <begin position="38"/>
        <end position="48"/>
    </location>
</feature>
<keyword evidence="3" id="KW-1185">Reference proteome</keyword>
<feature type="non-terminal residue" evidence="2">
    <location>
        <position position="1"/>
    </location>
</feature>
<dbReference type="EMBL" id="JAULSY010000208">
    <property type="protein sequence ID" value="KAK0658317.1"/>
    <property type="molecule type" value="Genomic_DNA"/>
</dbReference>
<evidence type="ECO:0000313" key="2">
    <source>
        <dbReference type="EMBL" id="KAK0658317.1"/>
    </source>
</evidence>
<dbReference type="AlphaFoldDB" id="A0AA39YVE9"/>
<organism evidence="2 3">
    <name type="scientific">Cercophora samala</name>
    <dbReference type="NCBI Taxonomy" id="330535"/>
    <lineage>
        <taxon>Eukaryota</taxon>
        <taxon>Fungi</taxon>
        <taxon>Dikarya</taxon>
        <taxon>Ascomycota</taxon>
        <taxon>Pezizomycotina</taxon>
        <taxon>Sordariomycetes</taxon>
        <taxon>Sordariomycetidae</taxon>
        <taxon>Sordariales</taxon>
        <taxon>Lasiosphaeriaceae</taxon>
        <taxon>Cercophora</taxon>
    </lineage>
</organism>
<gene>
    <name evidence="2" type="ORF">QBC41DRAFT_209430</name>
</gene>